<organism evidence="1 2">
    <name type="scientific">Gloeobacter kilaueensis (strain ATCC BAA-2537 / CCAP 1431/1 / ULC 316 / JS1)</name>
    <dbReference type="NCBI Taxonomy" id="1183438"/>
    <lineage>
        <taxon>Bacteria</taxon>
        <taxon>Bacillati</taxon>
        <taxon>Cyanobacteriota</taxon>
        <taxon>Cyanophyceae</taxon>
        <taxon>Gloeobacterales</taxon>
        <taxon>Gloeobacteraceae</taxon>
        <taxon>Gloeobacter</taxon>
    </lineage>
</organism>
<name>U5QGX7_GLOK1</name>
<dbReference type="EMBL" id="CP003587">
    <property type="protein sequence ID" value="AGY56895.1"/>
    <property type="molecule type" value="Genomic_DNA"/>
</dbReference>
<accession>U5QGX7</accession>
<protein>
    <submittedName>
        <fullName evidence="1">Uncharacterized protein</fullName>
    </submittedName>
</protein>
<evidence type="ECO:0000313" key="1">
    <source>
        <dbReference type="EMBL" id="AGY56895.1"/>
    </source>
</evidence>
<reference evidence="1 2" key="1">
    <citation type="journal article" date="2013" name="PLoS ONE">
        <title>Cultivation and Complete Genome Sequencing of Gloeobacter kilaueensis sp. nov., from a Lava Cave in Kilauea Caldera, Hawai'i.</title>
        <authorList>
            <person name="Saw J.H."/>
            <person name="Schatz M."/>
            <person name="Brown M.V."/>
            <person name="Kunkel D.D."/>
            <person name="Foster J.S."/>
            <person name="Shick H."/>
            <person name="Christensen S."/>
            <person name="Hou S."/>
            <person name="Wan X."/>
            <person name="Donachie S.P."/>
        </authorList>
    </citation>
    <scope>NUCLEOTIDE SEQUENCE [LARGE SCALE GENOMIC DNA]</scope>
    <source>
        <strain evidence="2">JS</strain>
    </source>
</reference>
<dbReference type="KEGG" id="glj:GKIL_0649"/>
<keyword evidence="2" id="KW-1185">Reference proteome</keyword>
<evidence type="ECO:0000313" key="2">
    <source>
        <dbReference type="Proteomes" id="UP000017396"/>
    </source>
</evidence>
<sequence>MAEPQRSKLELAGLPIGNATLTRAVLQEVFQILKPIAPDGSWTMLEGNKDMRITEQKRQLALENTKEEITVWVDASVLNRGLQRWIALDFQQPNLEEVPTAEAGNWRVFLRGQSGSIELGDGEATVGLGVVLLLKYATAVGELVSSTIAAQVEVRGIAIPDINADRVLIQLNAARVRWEDRVIEPRLTGIILKAVLNQIPFFPSLPVMTSFLLPWFDFRRQVGQFVLSSVEVHPGRLKLGMKFFEADLVRRPELGRT</sequence>
<dbReference type="HOGENOM" id="CLU_1080777_0_0_3"/>
<proteinExistence type="predicted"/>
<gene>
    <name evidence="1" type="ORF">GKIL_0649</name>
</gene>
<dbReference type="AlphaFoldDB" id="U5QGX7"/>
<dbReference type="Proteomes" id="UP000017396">
    <property type="component" value="Chromosome"/>
</dbReference>